<evidence type="ECO:0000313" key="3">
    <source>
        <dbReference type="Proteomes" id="UP001651880"/>
    </source>
</evidence>
<evidence type="ECO:0000256" key="1">
    <source>
        <dbReference type="SAM" id="Phobius"/>
    </source>
</evidence>
<feature type="transmembrane region" description="Helical" evidence="1">
    <location>
        <begin position="48"/>
        <end position="72"/>
    </location>
</feature>
<keyword evidence="1" id="KW-0472">Membrane</keyword>
<dbReference type="RefSeq" id="WP_255228091.1">
    <property type="nucleotide sequence ID" value="NZ_JAJEKE010000013.1"/>
</dbReference>
<reference evidence="2 3" key="1">
    <citation type="submission" date="2021-10" db="EMBL/GenBank/DDBJ databases">
        <title>Lutispora strain m25 sp. nov., a thermophilic, non-spore-forming bacterium isolated from a lab-scale methanogenic bioreactor digesting anaerobic sludge.</title>
        <authorList>
            <person name="El Houari A."/>
            <person name="Mcdonald J."/>
        </authorList>
    </citation>
    <scope>NUCLEOTIDE SEQUENCE [LARGE SCALE GENOMIC DNA]</scope>
    <source>
        <strain evidence="3">m25</strain>
    </source>
</reference>
<organism evidence="2 3">
    <name type="scientific">Lutispora saccharofermentans</name>
    <dbReference type="NCBI Taxonomy" id="3024236"/>
    <lineage>
        <taxon>Bacteria</taxon>
        <taxon>Bacillati</taxon>
        <taxon>Bacillota</taxon>
        <taxon>Clostridia</taxon>
        <taxon>Lutisporales</taxon>
        <taxon>Lutisporaceae</taxon>
        <taxon>Lutispora</taxon>
    </lineage>
</organism>
<dbReference type="EMBL" id="JAJEKE010000013">
    <property type="protein sequence ID" value="MCQ1530567.1"/>
    <property type="molecule type" value="Genomic_DNA"/>
</dbReference>
<feature type="transmembrane region" description="Helical" evidence="1">
    <location>
        <begin position="15"/>
        <end position="36"/>
    </location>
</feature>
<feature type="transmembrane region" description="Helical" evidence="1">
    <location>
        <begin position="78"/>
        <end position="103"/>
    </location>
</feature>
<evidence type="ECO:0000313" key="2">
    <source>
        <dbReference type="EMBL" id="MCQ1530567.1"/>
    </source>
</evidence>
<proteinExistence type="predicted"/>
<gene>
    <name evidence="2" type="ORF">LJD61_13555</name>
</gene>
<dbReference type="Proteomes" id="UP001651880">
    <property type="component" value="Unassembled WGS sequence"/>
</dbReference>
<feature type="transmembrane region" description="Helical" evidence="1">
    <location>
        <begin position="115"/>
        <end position="138"/>
    </location>
</feature>
<keyword evidence="1" id="KW-1133">Transmembrane helix</keyword>
<keyword evidence="3" id="KW-1185">Reference proteome</keyword>
<accession>A0ABT1NH31</accession>
<comment type="caution">
    <text evidence="2">The sequence shown here is derived from an EMBL/GenBank/DDBJ whole genome shotgun (WGS) entry which is preliminary data.</text>
</comment>
<feature type="transmembrane region" description="Helical" evidence="1">
    <location>
        <begin position="153"/>
        <end position="183"/>
    </location>
</feature>
<keyword evidence="1" id="KW-0812">Transmembrane</keyword>
<name>A0ABT1NH31_9FIRM</name>
<protein>
    <submittedName>
        <fullName evidence="2">ECF transporter S component</fullName>
    </submittedName>
</protein>
<sequence>MYSERAKSIMPVRKLVVTGMLAGVSILLGSTPLGFIPIGPAKATIMHLPVIIGAIMEGPLVAIGIGLIFGVFSMIQAIMAPTVISFVFLNPLVAVLPRMLIGLTAYYTYKMTKSAAASATIGTLTNTIGVLGMIYMLYGAQFAAALGQDQGKAAALILGIATTNGIPEVIVAVIVVTAVTAALKRIRKA</sequence>
<dbReference type="InterPro" id="IPR024529">
    <property type="entry name" value="ECF_trnsprt_substrate-spec"/>
</dbReference>
<dbReference type="Gene3D" id="1.10.1760.20">
    <property type="match status" value="1"/>
</dbReference>
<dbReference type="Pfam" id="PF12822">
    <property type="entry name" value="ECF_trnsprt"/>
    <property type="match status" value="1"/>
</dbReference>